<evidence type="ECO:0000313" key="8">
    <source>
        <dbReference type="EMBL" id="PZO43358.1"/>
    </source>
</evidence>
<evidence type="ECO:0000256" key="5">
    <source>
        <dbReference type="ARBA" id="ARBA00022946"/>
    </source>
</evidence>
<accession>A0A2W4YK43</accession>
<evidence type="ECO:0000256" key="6">
    <source>
        <dbReference type="ARBA" id="ARBA00029440"/>
    </source>
</evidence>
<gene>
    <name evidence="8" type="ORF">DCF19_05275</name>
</gene>
<dbReference type="InterPro" id="IPR001926">
    <property type="entry name" value="TrpB-like_PALP"/>
</dbReference>
<keyword evidence="3" id="KW-0808">Transferase</keyword>
<dbReference type="SUPFAM" id="SSF53686">
    <property type="entry name" value="Tryptophan synthase beta subunit-like PLP-dependent enzymes"/>
    <property type="match status" value="1"/>
</dbReference>
<name>A0A2W4YK43_9CYAN</name>
<evidence type="ECO:0000256" key="2">
    <source>
        <dbReference type="ARBA" id="ARBA00022605"/>
    </source>
</evidence>
<comment type="caution">
    <text evidence="8">The sequence shown here is derived from an EMBL/GenBank/DDBJ whole genome shotgun (WGS) entry which is preliminary data.</text>
</comment>
<feature type="domain" description="Tryptophan synthase beta chain-like PALP" evidence="7">
    <location>
        <begin position="12"/>
        <end position="303"/>
    </location>
</feature>
<dbReference type="GO" id="GO:0006535">
    <property type="term" value="P:cysteine biosynthetic process from serine"/>
    <property type="evidence" value="ECO:0007669"/>
    <property type="project" value="InterPro"/>
</dbReference>
<reference evidence="8 9" key="2">
    <citation type="submission" date="2018-06" db="EMBL/GenBank/DDBJ databases">
        <title>Metagenomic assembly of (sub)arctic Cyanobacteria and their associated microbiome from non-axenic cultures.</title>
        <authorList>
            <person name="Baurain D."/>
        </authorList>
    </citation>
    <scope>NUCLEOTIDE SEQUENCE [LARGE SCALE GENOMIC DNA]</scope>
    <source>
        <strain evidence="8">ULC066bin1</strain>
    </source>
</reference>
<dbReference type="AlphaFoldDB" id="A0A2W4YK43"/>
<evidence type="ECO:0000256" key="1">
    <source>
        <dbReference type="ARBA" id="ARBA00001933"/>
    </source>
</evidence>
<dbReference type="InterPro" id="IPR050214">
    <property type="entry name" value="Cys_Synth/Cystath_Beta-Synth"/>
</dbReference>
<keyword evidence="2" id="KW-0028">Amino-acid biosynthesis</keyword>
<dbReference type="GO" id="GO:0016765">
    <property type="term" value="F:transferase activity, transferring alkyl or aryl (other than methyl) groups"/>
    <property type="evidence" value="ECO:0007669"/>
    <property type="project" value="UniProtKB-ARBA"/>
</dbReference>
<dbReference type="InterPro" id="IPR036052">
    <property type="entry name" value="TrpB-like_PALP_sf"/>
</dbReference>
<dbReference type="NCBIfam" id="NF007989">
    <property type="entry name" value="PRK10717.1"/>
    <property type="match status" value="1"/>
</dbReference>
<dbReference type="Proteomes" id="UP000249467">
    <property type="component" value="Unassembled WGS sequence"/>
</dbReference>
<evidence type="ECO:0000259" key="7">
    <source>
        <dbReference type="Pfam" id="PF00291"/>
    </source>
</evidence>
<organism evidence="8 9">
    <name type="scientific">Pseudanabaena frigida</name>
    <dbReference type="NCBI Taxonomy" id="945775"/>
    <lineage>
        <taxon>Bacteria</taxon>
        <taxon>Bacillati</taxon>
        <taxon>Cyanobacteriota</taxon>
        <taxon>Cyanophyceae</taxon>
        <taxon>Pseudanabaenales</taxon>
        <taxon>Pseudanabaenaceae</taxon>
        <taxon>Pseudanabaena</taxon>
    </lineage>
</organism>
<dbReference type="Gene3D" id="3.40.50.1100">
    <property type="match status" value="2"/>
</dbReference>
<dbReference type="PROSITE" id="PS00901">
    <property type="entry name" value="CYS_SYNTHASE"/>
    <property type="match status" value="1"/>
</dbReference>
<dbReference type="InterPro" id="IPR001216">
    <property type="entry name" value="P-phosphate_BS"/>
</dbReference>
<keyword evidence="4" id="KW-0663">Pyridoxal phosphate</keyword>
<comment type="pathway">
    <text evidence="6">Amino-acid biosynthesis.</text>
</comment>
<protein>
    <submittedName>
        <fullName evidence="8">Cysteine synthase A</fullName>
    </submittedName>
</protein>
<comment type="cofactor">
    <cofactor evidence="1">
        <name>pyridoxal 5'-phosphate</name>
        <dbReference type="ChEBI" id="CHEBI:597326"/>
    </cofactor>
</comment>
<keyword evidence="5" id="KW-0809">Transit peptide</keyword>
<dbReference type="CDD" id="cd01561">
    <property type="entry name" value="CBS_like"/>
    <property type="match status" value="1"/>
</dbReference>
<evidence type="ECO:0000256" key="3">
    <source>
        <dbReference type="ARBA" id="ARBA00022679"/>
    </source>
</evidence>
<dbReference type="Pfam" id="PF00291">
    <property type="entry name" value="PALP"/>
    <property type="match status" value="1"/>
</dbReference>
<proteinExistence type="predicted"/>
<dbReference type="EMBL" id="QBML01000005">
    <property type="protein sequence ID" value="PZO43358.1"/>
    <property type="molecule type" value="Genomic_DNA"/>
</dbReference>
<evidence type="ECO:0000256" key="4">
    <source>
        <dbReference type="ARBA" id="ARBA00022898"/>
    </source>
</evidence>
<dbReference type="FunFam" id="3.40.50.1100:FF:000011">
    <property type="entry name" value="Cysteine synthase (o-acetylserine)"/>
    <property type="match status" value="1"/>
</dbReference>
<evidence type="ECO:0000313" key="9">
    <source>
        <dbReference type="Proteomes" id="UP000249467"/>
    </source>
</evidence>
<sequence>MTRDIRIGFANSVGNTPLIEIESLSAATGCTILGKAEFLNPGGSVKDRAALFMVLEAEKAGTLKAGGTIVEGTAGNTGIGLSLVANARGYRSVIVMPSNQSQEKIDLLRTLGAEVELTNPAPFSSPDNYYHVARKRSEDIENAFWANQFENISNSEAHYCTTAPEIWRQTGGELDGIVMSSGTGGTIGGVTAYLKEQNPQITTYLIDPTGSGLYSYMTTGEFKAEGSSITEGIGINRATANFNRARLDGAFQGTDRQVIEMSQYLLKHDGLFIGSSAALNVVGAVKLARKLGKGHTIATILCDGGGRYQSRMYNPDWLAEKGLTPVAKGLEFIDD</sequence>
<reference evidence="8 9" key="1">
    <citation type="submission" date="2018-04" db="EMBL/GenBank/DDBJ databases">
        <authorList>
            <person name="Go L.Y."/>
            <person name="Mitchell J.A."/>
        </authorList>
    </citation>
    <scope>NUCLEOTIDE SEQUENCE [LARGE SCALE GENOMIC DNA]</scope>
    <source>
        <strain evidence="8">ULC066bin1</strain>
    </source>
</reference>
<dbReference type="PANTHER" id="PTHR10314">
    <property type="entry name" value="CYSTATHIONINE BETA-SYNTHASE"/>
    <property type="match status" value="1"/>
</dbReference>